<proteinExistence type="predicted"/>
<dbReference type="SUPFAM" id="SSF55785">
    <property type="entry name" value="PYP-like sensor domain (PAS domain)"/>
    <property type="match status" value="1"/>
</dbReference>
<dbReference type="Proteomes" id="UP000659698">
    <property type="component" value="Unassembled WGS sequence"/>
</dbReference>
<dbReference type="InterPro" id="IPR005467">
    <property type="entry name" value="His_kinase_dom"/>
</dbReference>
<evidence type="ECO:0000259" key="5">
    <source>
        <dbReference type="PROSITE" id="PS50112"/>
    </source>
</evidence>
<organism evidence="7 8">
    <name type="scientific">Rufibacter sediminis</name>
    <dbReference type="NCBI Taxonomy" id="2762756"/>
    <lineage>
        <taxon>Bacteria</taxon>
        <taxon>Pseudomonadati</taxon>
        <taxon>Bacteroidota</taxon>
        <taxon>Cytophagia</taxon>
        <taxon>Cytophagales</taxon>
        <taxon>Hymenobacteraceae</taxon>
        <taxon>Rufibacter</taxon>
    </lineage>
</organism>
<evidence type="ECO:0000256" key="2">
    <source>
        <dbReference type="ARBA" id="ARBA00012438"/>
    </source>
</evidence>
<dbReference type="PROSITE" id="PS50113">
    <property type="entry name" value="PAC"/>
    <property type="match status" value="1"/>
</dbReference>
<comment type="catalytic activity">
    <reaction evidence="1">
        <text>ATP + protein L-histidine = ADP + protein N-phospho-L-histidine.</text>
        <dbReference type="EC" id="2.7.13.3"/>
    </reaction>
</comment>
<evidence type="ECO:0000256" key="3">
    <source>
        <dbReference type="ARBA" id="ARBA00022553"/>
    </source>
</evidence>
<dbReference type="PRINTS" id="PR00344">
    <property type="entry name" value="BCTRLSENSOR"/>
</dbReference>
<dbReference type="InterPro" id="IPR003594">
    <property type="entry name" value="HATPase_dom"/>
</dbReference>
<accession>A0ABR6VP80</accession>
<dbReference type="PROSITE" id="PS50109">
    <property type="entry name" value="HIS_KIN"/>
    <property type="match status" value="1"/>
</dbReference>
<keyword evidence="7" id="KW-0808">Transferase</keyword>
<evidence type="ECO:0000259" key="6">
    <source>
        <dbReference type="PROSITE" id="PS50113"/>
    </source>
</evidence>
<dbReference type="Gene3D" id="3.30.450.20">
    <property type="entry name" value="PAS domain"/>
    <property type="match status" value="1"/>
</dbReference>
<dbReference type="EC" id="2.7.13.3" evidence="2"/>
<dbReference type="InterPro" id="IPR035965">
    <property type="entry name" value="PAS-like_dom_sf"/>
</dbReference>
<keyword evidence="3" id="KW-0597">Phosphoprotein</keyword>
<dbReference type="InterPro" id="IPR000014">
    <property type="entry name" value="PAS"/>
</dbReference>
<dbReference type="CDD" id="cd00130">
    <property type="entry name" value="PAS"/>
    <property type="match status" value="1"/>
</dbReference>
<comment type="caution">
    <text evidence="7">The sequence shown here is derived from an EMBL/GenBank/DDBJ whole genome shotgun (WGS) entry which is preliminary data.</text>
</comment>
<dbReference type="EMBL" id="JACOAF010000011">
    <property type="protein sequence ID" value="MBC3539000.1"/>
    <property type="molecule type" value="Genomic_DNA"/>
</dbReference>
<protein>
    <recommendedName>
        <fullName evidence="2">histidine kinase</fullName>
        <ecNumber evidence="2">2.7.13.3</ecNumber>
    </recommendedName>
</protein>
<dbReference type="Gene3D" id="1.10.287.130">
    <property type="match status" value="1"/>
</dbReference>
<keyword evidence="8" id="KW-1185">Reference proteome</keyword>
<dbReference type="Gene3D" id="3.30.565.10">
    <property type="entry name" value="Histidine kinase-like ATPase, C-terminal domain"/>
    <property type="match status" value="1"/>
</dbReference>
<dbReference type="InterPro" id="IPR036097">
    <property type="entry name" value="HisK_dim/P_sf"/>
</dbReference>
<evidence type="ECO:0000256" key="1">
    <source>
        <dbReference type="ARBA" id="ARBA00000085"/>
    </source>
</evidence>
<dbReference type="GO" id="GO:0016301">
    <property type="term" value="F:kinase activity"/>
    <property type="evidence" value="ECO:0007669"/>
    <property type="project" value="UniProtKB-KW"/>
</dbReference>
<feature type="domain" description="PAS" evidence="5">
    <location>
        <begin position="6"/>
        <end position="79"/>
    </location>
</feature>
<dbReference type="InterPro" id="IPR036890">
    <property type="entry name" value="HATPase_C_sf"/>
</dbReference>
<feature type="domain" description="Histidine kinase" evidence="4">
    <location>
        <begin position="144"/>
        <end position="362"/>
    </location>
</feature>
<reference evidence="7 8" key="1">
    <citation type="journal article" date="2019" name="Int. J. Syst. Evol. Microbiol.">
        <title>Rufibacter sediminis sp. nov., isolated from freshwater lake sediment.</title>
        <authorList>
            <person name="Qu J.H."/>
            <person name="Zhang L.J."/>
            <person name="Fu Y.H."/>
            <person name="Li H.F."/>
        </authorList>
    </citation>
    <scope>NUCLEOTIDE SEQUENCE [LARGE SCALE GENOMIC DNA]</scope>
    <source>
        <strain evidence="7 8">H-1</strain>
    </source>
</reference>
<sequence>MEQDAEYEVFGNLISATRKVLFSYDVDAATFISLNAAYGRIWQRTRESALADPATVWEAVHPDDRDFLAKEYDELVAGIMKEDLEFRLVLPDKSVRWLLLNPHLITGARGGKVIEGFVDDITAQKENIGSLQKYVAKKDSVLEILSHDLAGPLHNIHSPAAMLAETTAAYGNEEVNKIVSLIGDSSARNVRLIREFVQQEFLESSQTVMKKGRVDLVAMVSEIIGQYREGEGHIQKQIRFSCQTEKLYAQVDQYKFSQVINNLLSNAIKFTEDEGVIAIVLEEKEECVLITVQDDGVGIPVQYQDELFEKFTRARRPGLRGEPSTGLGMSIIKTIVEWHGGTIRFESEEGKGSTFYIELPKE</sequence>
<evidence type="ECO:0000313" key="7">
    <source>
        <dbReference type="EMBL" id="MBC3539000.1"/>
    </source>
</evidence>
<dbReference type="RefSeq" id="WP_186633800.1">
    <property type="nucleotide sequence ID" value="NZ_JACOAF010000011.1"/>
</dbReference>
<keyword evidence="7" id="KW-0418">Kinase</keyword>
<dbReference type="PANTHER" id="PTHR43547:SF2">
    <property type="entry name" value="HYBRID SIGNAL TRANSDUCTION HISTIDINE KINASE C"/>
    <property type="match status" value="1"/>
</dbReference>
<dbReference type="PANTHER" id="PTHR43547">
    <property type="entry name" value="TWO-COMPONENT HISTIDINE KINASE"/>
    <property type="match status" value="1"/>
</dbReference>
<dbReference type="InterPro" id="IPR000700">
    <property type="entry name" value="PAS-assoc_C"/>
</dbReference>
<evidence type="ECO:0000313" key="8">
    <source>
        <dbReference type="Proteomes" id="UP000659698"/>
    </source>
</evidence>
<evidence type="ECO:0000259" key="4">
    <source>
        <dbReference type="PROSITE" id="PS50109"/>
    </source>
</evidence>
<dbReference type="InterPro" id="IPR013655">
    <property type="entry name" value="PAS_fold_3"/>
</dbReference>
<gene>
    <name evidence="7" type="ORF">H7U12_04865</name>
</gene>
<feature type="domain" description="PAC" evidence="6">
    <location>
        <begin position="82"/>
        <end position="133"/>
    </location>
</feature>
<dbReference type="PROSITE" id="PS50112">
    <property type="entry name" value="PAS"/>
    <property type="match status" value="1"/>
</dbReference>
<name>A0ABR6VP80_9BACT</name>
<dbReference type="SMART" id="SM00387">
    <property type="entry name" value="HATPase_c"/>
    <property type="match status" value="1"/>
</dbReference>
<dbReference type="Pfam" id="PF02518">
    <property type="entry name" value="HATPase_c"/>
    <property type="match status" value="1"/>
</dbReference>
<dbReference type="InterPro" id="IPR004358">
    <property type="entry name" value="Sig_transdc_His_kin-like_C"/>
</dbReference>
<dbReference type="Pfam" id="PF08447">
    <property type="entry name" value="PAS_3"/>
    <property type="match status" value="1"/>
</dbReference>
<dbReference type="SUPFAM" id="SSF47384">
    <property type="entry name" value="Homodimeric domain of signal transducing histidine kinase"/>
    <property type="match status" value="1"/>
</dbReference>
<dbReference type="SUPFAM" id="SSF55874">
    <property type="entry name" value="ATPase domain of HSP90 chaperone/DNA topoisomerase II/histidine kinase"/>
    <property type="match status" value="1"/>
</dbReference>